<organism evidence="2 3">
    <name type="scientific">Streptomyces bangladeshensis</name>
    <dbReference type="NCBI Taxonomy" id="295352"/>
    <lineage>
        <taxon>Bacteria</taxon>
        <taxon>Bacillati</taxon>
        <taxon>Actinomycetota</taxon>
        <taxon>Actinomycetes</taxon>
        <taxon>Kitasatosporales</taxon>
        <taxon>Streptomycetaceae</taxon>
        <taxon>Streptomyces</taxon>
    </lineage>
</organism>
<protein>
    <submittedName>
        <fullName evidence="2">Uncharacterized protein</fullName>
    </submittedName>
</protein>
<feature type="compositionally biased region" description="Basic residues" evidence="1">
    <location>
        <begin position="394"/>
        <end position="408"/>
    </location>
</feature>
<proteinExistence type="predicted"/>
<keyword evidence="3" id="KW-1185">Reference proteome</keyword>
<accession>A0ABN3BRU2</accession>
<feature type="region of interest" description="Disordered" evidence="1">
    <location>
        <begin position="292"/>
        <end position="333"/>
    </location>
</feature>
<feature type="compositionally biased region" description="Basic and acidic residues" evidence="1">
    <location>
        <begin position="296"/>
        <end position="314"/>
    </location>
</feature>
<feature type="region of interest" description="Disordered" evidence="1">
    <location>
        <begin position="364"/>
        <end position="408"/>
    </location>
</feature>
<evidence type="ECO:0000313" key="2">
    <source>
        <dbReference type="EMBL" id="GAA2199456.1"/>
    </source>
</evidence>
<name>A0ABN3BRU2_9ACTN</name>
<comment type="caution">
    <text evidence="2">The sequence shown here is derived from an EMBL/GenBank/DDBJ whole genome shotgun (WGS) entry which is preliminary data.</text>
</comment>
<dbReference type="InterPro" id="IPR045652">
    <property type="entry name" value="DUF6397"/>
</dbReference>
<gene>
    <name evidence="2" type="ORF">GCM10009787_46490</name>
</gene>
<sequence length="408" mass="44768">MSANTFDPSRPSTCTPSRAARELGLKRSEFDLAVHLGRIRTVPDEGGGGGRRVERAEIDRLRAQGDFPASLRERVQVVGTAEGAALMEIPAGRFSRLARLGLLVPVSFYLNRYRAVVWLYLADELRQFAAATENARLLKGRTPETLRSQLAEGVDLRARNWRGRHLGFLLRQAEDPWARAGAVAALLAPVEVADVVKDPYERACLNRFRPAPPGHGVPGSPAAHLAEQIMTAQDPDEVGWLRSELARSVEEARGTSPAPRPAVRDVPSAIRALAHPIPPMARTVTALVAEPTVTRPAEEPRRPPESAAPRRDAATRPLKSAAQAHEPVTRRPAETVVRHPVVVVRHPELVARRPWEACVRPAEVARRPARQPVAQDHEPAPPAPPRSSRGLRAWLRRRGPHPARPARA</sequence>
<dbReference type="EMBL" id="BAAAOQ010000015">
    <property type="protein sequence ID" value="GAA2199456.1"/>
    <property type="molecule type" value="Genomic_DNA"/>
</dbReference>
<dbReference type="Pfam" id="PF19934">
    <property type="entry name" value="DUF6397"/>
    <property type="match status" value="1"/>
</dbReference>
<evidence type="ECO:0000313" key="3">
    <source>
        <dbReference type="Proteomes" id="UP001501391"/>
    </source>
</evidence>
<evidence type="ECO:0000256" key="1">
    <source>
        <dbReference type="SAM" id="MobiDB-lite"/>
    </source>
</evidence>
<dbReference type="Proteomes" id="UP001501391">
    <property type="component" value="Unassembled WGS sequence"/>
</dbReference>
<reference evidence="2 3" key="1">
    <citation type="journal article" date="2019" name="Int. J. Syst. Evol. Microbiol.">
        <title>The Global Catalogue of Microorganisms (GCM) 10K type strain sequencing project: providing services to taxonomists for standard genome sequencing and annotation.</title>
        <authorList>
            <consortium name="The Broad Institute Genomics Platform"/>
            <consortium name="The Broad Institute Genome Sequencing Center for Infectious Disease"/>
            <person name="Wu L."/>
            <person name="Ma J."/>
        </authorList>
    </citation>
    <scope>NUCLEOTIDE SEQUENCE [LARGE SCALE GENOMIC DNA]</scope>
    <source>
        <strain evidence="2 3">JCM 14924</strain>
    </source>
</reference>